<name>A0A2X2YK72_9ACTO</name>
<evidence type="ECO:0000256" key="2">
    <source>
        <dbReference type="ARBA" id="ARBA00022598"/>
    </source>
</evidence>
<dbReference type="InterPro" id="IPR012340">
    <property type="entry name" value="NA-bd_OB-fold"/>
</dbReference>
<dbReference type="PRINTS" id="PR01042">
    <property type="entry name" value="TRNASYNTHASP"/>
</dbReference>
<dbReference type="Pfam" id="PF00152">
    <property type="entry name" value="tRNA-synt_2"/>
    <property type="match status" value="1"/>
</dbReference>
<dbReference type="InterPro" id="IPR006195">
    <property type="entry name" value="aa-tRNA-synth_II"/>
</dbReference>
<dbReference type="NCBIfam" id="TIGR00459">
    <property type="entry name" value="aspS_bact"/>
    <property type="match status" value="1"/>
</dbReference>
<keyword evidence="6 7" id="KW-0030">Aminoacyl-tRNA synthetase</keyword>
<dbReference type="GO" id="GO:0003676">
    <property type="term" value="F:nucleic acid binding"/>
    <property type="evidence" value="ECO:0007669"/>
    <property type="project" value="InterPro"/>
</dbReference>
<dbReference type="Gene3D" id="2.40.50.140">
    <property type="entry name" value="Nucleic acid-binding proteins"/>
    <property type="match status" value="1"/>
</dbReference>
<dbReference type="InterPro" id="IPR004364">
    <property type="entry name" value="Aa-tRNA-synt_II"/>
</dbReference>
<dbReference type="InterPro" id="IPR045864">
    <property type="entry name" value="aa-tRNA-synth_II/BPL/LPL"/>
</dbReference>
<feature type="site" description="Important for tRNA non-discrimination" evidence="7">
    <location>
        <position position="76"/>
    </location>
</feature>
<dbReference type="HAMAP" id="MF_00044">
    <property type="entry name" value="Asp_tRNA_synth_type1"/>
    <property type="match status" value="1"/>
</dbReference>
<feature type="domain" description="Aminoacyl-transfer RNA synthetases class-II family profile" evidence="9">
    <location>
        <begin position="138"/>
        <end position="556"/>
    </location>
</feature>
<evidence type="ECO:0000256" key="5">
    <source>
        <dbReference type="ARBA" id="ARBA00022917"/>
    </source>
</evidence>
<dbReference type="InterPro" id="IPR004524">
    <property type="entry name" value="Asp-tRNA-ligase_1"/>
</dbReference>
<dbReference type="AlphaFoldDB" id="A0A2X2YK72"/>
<dbReference type="InterPro" id="IPR004365">
    <property type="entry name" value="NA-bd_OB_tRNA"/>
</dbReference>
<dbReference type="InterPro" id="IPR047090">
    <property type="entry name" value="AspRS_core"/>
</dbReference>
<feature type="region of interest" description="Aspartate" evidence="7">
    <location>
        <begin position="195"/>
        <end position="198"/>
    </location>
</feature>
<evidence type="ECO:0000256" key="7">
    <source>
        <dbReference type="HAMAP-Rule" id="MF_00044"/>
    </source>
</evidence>
<protein>
    <recommendedName>
        <fullName evidence="7">Aspartate--tRNA(Asp/Asn) ligase</fullName>
        <ecNumber evidence="7">6.1.1.23</ecNumber>
    </recommendedName>
    <alternativeName>
        <fullName evidence="7">Aspartyl-tRNA synthetase</fullName>
        <shortName evidence="7">AspRS</shortName>
    </alternativeName>
    <alternativeName>
        <fullName evidence="7">Non-discriminating aspartyl-tRNA synthetase</fullName>
        <shortName evidence="7">ND-AspRS</shortName>
    </alternativeName>
</protein>
<dbReference type="InterPro" id="IPR047089">
    <property type="entry name" value="Asp-tRNA-ligase_1_N"/>
</dbReference>
<dbReference type="EMBL" id="UASJ01000001">
    <property type="protein sequence ID" value="SQB64514.1"/>
    <property type="molecule type" value="Genomic_DNA"/>
</dbReference>
<keyword evidence="5 7" id="KW-0648">Protein biosynthesis</keyword>
<dbReference type="PANTHER" id="PTHR22594:SF5">
    <property type="entry name" value="ASPARTATE--TRNA LIGASE, MITOCHONDRIAL"/>
    <property type="match status" value="1"/>
</dbReference>
<evidence type="ECO:0000256" key="6">
    <source>
        <dbReference type="ARBA" id="ARBA00023146"/>
    </source>
</evidence>
<dbReference type="GO" id="GO:0006422">
    <property type="term" value="P:aspartyl-tRNA aminoacylation"/>
    <property type="evidence" value="ECO:0007669"/>
    <property type="project" value="UniProtKB-UniRule"/>
</dbReference>
<dbReference type="SUPFAM" id="SSF50249">
    <property type="entry name" value="Nucleic acid-binding proteins"/>
    <property type="match status" value="1"/>
</dbReference>
<dbReference type="EC" id="6.1.1.23" evidence="7"/>
<dbReference type="PROSITE" id="PS50862">
    <property type="entry name" value="AA_TRNA_LIGASE_II"/>
    <property type="match status" value="1"/>
</dbReference>
<dbReference type="CDD" id="cd00777">
    <property type="entry name" value="AspRS_core"/>
    <property type="match status" value="1"/>
</dbReference>
<feature type="binding site" evidence="7">
    <location>
        <begin position="217"/>
        <end position="219"/>
    </location>
    <ligand>
        <name>ATP</name>
        <dbReference type="ChEBI" id="CHEBI:30616"/>
    </ligand>
</feature>
<feature type="binding site" evidence="7">
    <location>
        <begin position="535"/>
        <end position="538"/>
    </location>
    <ligand>
        <name>ATP</name>
        <dbReference type="ChEBI" id="CHEBI:30616"/>
    </ligand>
</feature>
<dbReference type="GO" id="GO:0004815">
    <property type="term" value="F:aspartate-tRNA ligase activity"/>
    <property type="evidence" value="ECO:0007669"/>
    <property type="project" value="UniProtKB-UniRule"/>
</dbReference>
<feature type="compositionally biased region" description="Acidic residues" evidence="8">
    <location>
        <begin position="585"/>
        <end position="599"/>
    </location>
</feature>
<keyword evidence="3 7" id="KW-0547">Nucleotide-binding</keyword>
<feature type="region of interest" description="Disordered" evidence="8">
    <location>
        <begin position="562"/>
        <end position="599"/>
    </location>
</feature>
<comment type="similarity">
    <text evidence="1 7">Belongs to the class-II aminoacyl-tRNA synthetase family. Type 1 subfamily.</text>
</comment>
<dbReference type="NCBIfam" id="NF001750">
    <property type="entry name" value="PRK00476.1"/>
    <property type="match status" value="1"/>
</dbReference>
<dbReference type="GeneID" id="55565832"/>
<evidence type="ECO:0000259" key="9">
    <source>
        <dbReference type="PROSITE" id="PS50862"/>
    </source>
</evidence>
<dbReference type="SUPFAM" id="SSF55261">
    <property type="entry name" value="GAD domain-like"/>
    <property type="match status" value="1"/>
</dbReference>
<dbReference type="InterPro" id="IPR002312">
    <property type="entry name" value="Asp/Asn-tRNA-synth_IIb"/>
</dbReference>
<evidence type="ECO:0000256" key="3">
    <source>
        <dbReference type="ARBA" id="ARBA00022741"/>
    </source>
</evidence>
<evidence type="ECO:0000256" key="8">
    <source>
        <dbReference type="SAM" id="MobiDB-lite"/>
    </source>
</evidence>
<dbReference type="GO" id="GO:0050560">
    <property type="term" value="F:aspartate-tRNA(Asn) ligase activity"/>
    <property type="evidence" value="ECO:0007669"/>
    <property type="project" value="UniProtKB-EC"/>
</dbReference>
<feature type="binding site" evidence="7">
    <location>
        <position position="171"/>
    </location>
    <ligand>
        <name>L-aspartate</name>
        <dbReference type="ChEBI" id="CHEBI:29991"/>
    </ligand>
</feature>
<dbReference type="SUPFAM" id="SSF55681">
    <property type="entry name" value="Class II aaRS and biotin synthetases"/>
    <property type="match status" value="1"/>
</dbReference>
<evidence type="ECO:0000256" key="4">
    <source>
        <dbReference type="ARBA" id="ARBA00022840"/>
    </source>
</evidence>
<sequence>MLRNHKCAELNLNHDGQTVTLCGWVDRRRDHGGVAFMDLRDASGIVQLVVSEEVVREVRNEYVLKVTGKVRKRPEGNENPDIATGEIEVMADDVEILNSCATLPFQVSEHAEDSKVGEDIRLRYRFVDLRRRQLHDNLVLRSRISQIARRVMEEHEFLEIETPTLTRSTPEGARDFVVPARIRPGSWYALPQSPQLFKQLLMVGGMERYFQLARCYRDEDSRADRQPEFTQLDMEMSFVDQDDVIEVTEHLLKEIWKVIGYDLTTPIPRMPFQEAMDRFGSDKPDLRFGYELVDLTDFFKDTPFKIFQAPYVGAVVMPGGGSQPRRTFDKWQEWAKARGAKGLAYVTLDEKGEAGGPVAKNISDAEKVGLAAATGAQPGDCIFFAAGDKTASQTLLGAARLEIGKRCDLIDEKAWAFTWVVDAPLFKPSGEAEAEGDVALGHSAWTAVHHAFTSPKPECLDTFDTDPGSALAYAYDIVCNGVELGGGSIRIHRRDIQERVFKVMGFSQEEAQARFGFLLDAFKYGAPPHGGLALGWDRIAGMLTGSPSIRDVIAFPKAGDGLDPLTGAPAPITDEQRKETGVDYVPEEDEDDESTEVSK</sequence>
<dbReference type="CDD" id="cd04317">
    <property type="entry name" value="EcAspRS_like_N"/>
    <property type="match status" value="1"/>
</dbReference>
<accession>A0A2X2YK72</accession>
<feature type="binding site" evidence="7">
    <location>
        <position position="483"/>
    </location>
    <ligand>
        <name>ATP</name>
        <dbReference type="ChEBI" id="CHEBI:30616"/>
    </ligand>
</feature>
<dbReference type="InterPro" id="IPR004115">
    <property type="entry name" value="GAD-like_sf"/>
</dbReference>
<dbReference type="PANTHER" id="PTHR22594">
    <property type="entry name" value="ASPARTYL/LYSYL-TRNA SYNTHETASE"/>
    <property type="match status" value="1"/>
</dbReference>
<dbReference type="Proteomes" id="UP000250245">
    <property type="component" value="Unassembled WGS sequence"/>
</dbReference>
<evidence type="ECO:0000313" key="10">
    <source>
        <dbReference type="EMBL" id="SQB64514.1"/>
    </source>
</evidence>
<evidence type="ECO:0000313" key="11">
    <source>
        <dbReference type="Proteomes" id="UP000250245"/>
    </source>
</evidence>
<keyword evidence="4 7" id="KW-0067">ATP-binding</keyword>
<dbReference type="RefSeq" id="WP_041798072.1">
    <property type="nucleotide sequence ID" value="NZ_CP068112.1"/>
</dbReference>
<dbReference type="Pfam" id="PF01336">
    <property type="entry name" value="tRNA_anti-codon"/>
    <property type="match status" value="1"/>
</dbReference>
<comment type="subunit">
    <text evidence="7">Homodimer.</text>
</comment>
<comment type="function">
    <text evidence="7">Aspartyl-tRNA synthetase with relaxed tRNA specificity since it is able to aspartylate not only its cognate tRNA(Asp) but also tRNA(Asn). Reaction proceeds in two steps: L-aspartate is first activated by ATP to form Asp-AMP and then transferred to the acceptor end of tRNA(Asp/Asn).</text>
</comment>
<proteinExistence type="inferred from homology"/>
<dbReference type="Gene3D" id="3.30.1360.30">
    <property type="entry name" value="GAD-like domain"/>
    <property type="match status" value="1"/>
</dbReference>
<comment type="subcellular location">
    <subcellularLocation>
        <location evidence="7">Cytoplasm</location>
    </subcellularLocation>
</comment>
<reference evidence="10 11" key="1">
    <citation type="submission" date="2018-06" db="EMBL/GenBank/DDBJ databases">
        <authorList>
            <consortium name="Pathogen Informatics"/>
            <person name="Doyle S."/>
        </authorList>
    </citation>
    <scope>NUCLEOTIDE SEQUENCE [LARGE SCALE GENOMIC DNA]</scope>
    <source>
        <strain evidence="10 11">NCTC11820</strain>
    </source>
</reference>
<dbReference type="GO" id="GO:0005524">
    <property type="term" value="F:ATP binding"/>
    <property type="evidence" value="ECO:0007669"/>
    <property type="project" value="UniProtKB-UniRule"/>
</dbReference>
<dbReference type="InterPro" id="IPR029351">
    <property type="entry name" value="GAD_dom"/>
</dbReference>
<dbReference type="Pfam" id="PF02938">
    <property type="entry name" value="GAD"/>
    <property type="match status" value="1"/>
</dbReference>
<keyword evidence="7" id="KW-0963">Cytoplasm</keyword>
<feature type="binding site" evidence="7">
    <location>
        <position position="490"/>
    </location>
    <ligand>
        <name>L-aspartate</name>
        <dbReference type="ChEBI" id="CHEBI:29991"/>
    </ligand>
</feature>
<feature type="binding site" evidence="7">
    <location>
        <position position="449"/>
    </location>
    <ligand>
        <name>L-aspartate</name>
        <dbReference type="ChEBI" id="CHEBI:29991"/>
    </ligand>
</feature>
<feature type="site" description="Important for tRNA non-discrimination" evidence="7">
    <location>
        <position position="31"/>
    </location>
</feature>
<dbReference type="Gene3D" id="3.30.930.10">
    <property type="entry name" value="Bira Bifunctional Protein, Domain 2"/>
    <property type="match status" value="1"/>
</dbReference>
<feature type="binding site" evidence="7">
    <location>
        <position position="226"/>
    </location>
    <ligand>
        <name>ATP</name>
        <dbReference type="ChEBI" id="CHEBI:30616"/>
    </ligand>
</feature>
<dbReference type="GO" id="GO:0005737">
    <property type="term" value="C:cytoplasm"/>
    <property type="evidence" value="ECO:0007669"/>
    <property type="project" value="UniProtKB-SubCell"/>
</dbReference>
<evidence type="ECO:0000256" key="1">
    <source>
        <dbReference type="ARBA" id="ARBA00006303"/>
    </source>
</evidence>
<feature type="binding site" evidence="7">
    <location>
        <position position="217"/>
    </location>
    <ligand>
        <name>L-aspartate</name>
        <dbReference type="ChEBI" id="CHEBI:29991"/>
    </ligand>
</feature>
<gene>
    <name evidence="7 10" type="primary">aspS</name>
    <name evidence="10" type="ORF">NCTC11820_00862</name>
</gene>
<organism evidence="10 11">
    <name type="scientific">Mobiluncus curtisii</name>
    <dbReference type="NCBI Taxonomy" id="2051"/>
    <lineage>
        <taxon>Bacteria</taxon>
        <taxon>Bacillati</taxon>
        <taxon>Actinomycetota</taxon>
        <taxon>Actinomycetes</taxon>
        <taxon>Actinomycetales</taxon>
        <taxon>Actinomycetaceae</taxon>
        <taxon>Mobiluncus</taxon>
    </lineage>
</organism>
<keyword evidence="2 7" id="KW-0436">Ligase</keyword>
<comment type="catalytic activity">
    <reaction evidence="7">
        <text>tRNA(Asx) + L-aspartate + ATP = L-aspartyl-tRNA(Asx) + AMP + diphosphate</text>
        <dbReference type="Rhea" id="RHEA:18349"/>
        <dbReference type="Rhea" id="RHEA-COMP:9710"/>
        <dbReference type="Rhea" id="RHEA-COMP:9711"/>
        <dbReference type="ChEBI" id="CHEBI:29991"/>
        <dbReference type="ChEBI" id="CHEBI:30616"/>
        <dbReference type="ChEBI" id="CHEBI:33019"/>
        <dbReference type="ChEBI" id="CHEBI:78442"/>
        <dbReference type="ChEBI" id="CHEBI:78516"/>
        <dbReference type="ChEBI" id="CHEBI:456215"/>
        <dbReference type="EC" id="6.1.1.23"/>
    </reaction>
</comment>